<feature type="signal peptide" evidence="2">
    <location>
        <begin position="1"/>
        <end position="25"/>
    </location>
</feature>
<reference evidence="5" key="1">
    <citation type="submission" date="2016-01" db="EMBL/GenBank/DDBJ databases">
        <authorList>
            <person name="Peeters C."/>
        </authorList>
    </citation>
    <scope>NUCLEOTIDE SEQUENCE</scope>
    <source>
        <strain evidence="5">LMG 29322</strain>
    </source>
</reference>
<proteinExistence type="predicted"/>
<evidence type="ECO:0000313" key="5">
    <source>
        <dbReference type="EMBL" id="SAK56815.1"/>
    </source>
</evidence>
<feature type="domain" description="Ionotropic glutamate receptor C-terminal" evidence="4">
    <location>
        <begin position="37"/>
        <end position="262"/>
    </location>
</feature>
<keyword evidence="1 2" id="KW-0732">Signal</keyword>
<evidence type="ECO:0000259" key="3">
    <source>
        <dbReference type="SMART" id="SM00062"/>
    </source>
</evidence>
<dbReference type="GO" id="GO:0016020">
    <property type="term" value="C:membrane"/>
    <property type="evidence" value="ECO:0007669"/>
    <property type="project" value="InterPro"/>
</dbReference>
<dbReference type="SMART" id="SM00079">
    <property type="entry name" value="PBPe"/>
    <property type="match status" value="1"/>
</dbReference>
<protein>
    <submittedName>
        <fullName evidence="5">Amino acid ABC transporter substrate-binding protein</fullName>
    </submittedName>
</protein>
<dbReference type="SMART" id="SM00062">
    <property type="entry name" value="PBPb"/>
    <property type="match status" value="1"/>
</dbReference>
<feature type="domain" description="Solute-binding protein family 3/N-terminal" evidence="3">
    <location>
        <begin position="37"/>
        <end position="263"/>
    </location>
</feature>
<dbReference type="PANTHER" id="PTHR35936">
    <property type="entry name" value="MEMBRANE-BOUND LYTIC MUREIN TRANSGLYCOSYLASE F"/>
    <property type="match status" value="1"/>
</dbReference>
<gene>
    <name evidence="5" type="ORF">AWB79_02353</name>
</gene>
<evidence type="ECO:0000313" key="6">
    <source>
        <dbReference type="Proteomes" id="UP000054851"/>
    </source>
</evidence>
<accession>A0A158AGH2</accession>
<dbReference type="InterPro" id="IPR001638">
    <property type="entry name" value="Solute-binding_3/MltF_N"/>
</dbReference>
<evidence type="ECO:0000256" key="2">
    <source>
        <dbReference type="SAM" id="SignalP"/>
    </source>
</evidence>
<sequence>MKMLAGWKRHVLMVALCAASACAYAEDQLAKVKKAGELVVGTEMQFAPFDFLENGQQSGFNKDLFAEIGKELGVKVRFIDLPWPSVLPGLEAGKFDMVGGPITVTKARMERYTYTLPVADATDAFLKRANDSSIKQSADVSGKIVGGGKGSAQLDQMKAYIATLPKPPEVREYIDNNQAYADLAAGRIVAVANSMTNIAYVAKQRPETFAVVQPPFGAKVYFAYCLRKDADSKPLADAFNAALLKVNKDGRLATLQKKWFGVAMDVPSTLPTPNY</sequence>
<dbReference type="Pfam" id="PF00497">
    <property type="entry name" value="SBP_bac_3"/>
    <property type="match status" value="1"/>
</dbReference>
<feature type="chain" id="PRO_5007620555" evidence="2">
    <location>
        <begin position="26"/>
        <end position="275"/>
    </location>
</feature>
<dbReference type="InterPro" id="IPR001320">
    <property type="entry name" value="Iontro_rcpt_C"/>
</dbReference>
<dbReference type="STRING" id="1777140.AWB79_02353"/>
<comment type="caution">
    <text evidence="5">The sequence shown here is derived from an EMBL/GenBank/DDBJ whole genome shotgun (WGS) entry which is preliminary data.</text>
</comment>
<dbReference type="PROSITE" id="PS51257">
    <property type="entry name" value="PROKAR_LIPOPROTEIN"/>
    <property type="match status" value="1"/>
</dbReference>
<organism evidence="5 6">
    <name type="scientific">Caballeronia hypogeia</name>
    <dbReference type="NCBI Taxonomy" id="1777140"/>
    <lineage>
        <taxon>Bacteria</taxon>
        <taxon>Pseudomonadati</taxon>
        <taxon>Pseudomonadota</taxon>
        <taxon>Betaproteobacteria</taxon>
        <taxon>Burkholderiales</taxon>
        <taxon>Burkholderiaceae</taxon>
        <taxon>Caballeronia</taxon>
    </lineage>
</organism>
<dbReference type="RefSeq" id="WP_061167573.1">
    <property type="nucleotide sequence ID" value="NZ_FCOA02000005.1"/>
</dbReference>
<dbReference type="OrthoDB" id="368476at2"/>
<dbReference type="Proteomes" id="UP000054851">
    <property type="component" value="Unassembled WGS sequence"/>
</dbReference>
<dbReference type="EMBL" id="FCOA02000005">
    <property type="protein sequence ID" value="SAK56815.1"/>
    <property type="molecule type" value="Genomic_DNA"/>
</dbReference>
<dbReference type="AlphaFoldDB" id="A0A158AGH2"/>
<name>A0A158AGH2_9BURK</name>
<dbReference type="SUPFAM" id="SSF53850">
    <property type="entry name" value="Periplasmic binding protein-like II"/>
    <property type="match status" value="1"/>
</dbReference>
<dbReference type="GO" id="GO:0015276">
    <property type="term" value="F:ligand-gated monoatomic ion channel activity"/>
    <property type="evidence" value="ECO:0007669"/>
    <property type="project" value="InterPro"/>
</dbReference>
<evidence type="ECO:0000256" key="1">
    <source>
        <dbReference type="ARBA" id="ARBA00022729"/>
    </source>
</evidence>
<evidence type="ECO:0000259" key="4">
    <source>
        <dbReference type="SMART" id="SM00079"/>
    </source>
</evidence>
<dbReference type="PANTHER" id="PTHR35936:SF19">
    <property type="entry name" value="AMINO-ACID-BINDING PROTEIN YXEM-RELATED"/>
    <property type="match status" value="1"/>
</dbReference>
<dbReference type="Gene3D" id="3.40.190.10">
    <property type="entry name" value="Periplasmic binding protein-like II"/>
    <property type="match status" value="2"/>
</dbReference>
<dbReference type="CDD" id="cd13625">
    <property type="entry name" value="PBP2_AA_binding_like_1"/>
    <property type="match status" value="1"/>
</dbReference>
<keyword evidence="6" id="KW-1185">Reference proteome</keyword>